<feature type="chain" id="PRO_5042471632" evidence="1">
    <location>
        <begin position="22"/>
        <end position="272"/>
    </location>
</feature>
<evidence type="ECO:0000313" key="2">
    <source>
        <dbReference type="EMBL" id="EKT4094945.1"/>
    </source>
</evidence>
<keyword evidence="1" id="KW-0732">Signal</keyword>
<evidence type="ECO:0000256" key="1">
    <source>
        <dbReference type="SAM" id="SignalP"/>
    </source>
</evidence>
<sequence length="272" mass="29054">MKQAIAAVAVCLALASGTATAQDGILGRIGKGLMQAGKDAASAPATKRYLEPAGTYWDDGDPPVLDGYTRIRWGLAATASAGFGMCEDNLFAQAKAGAALAPAMRTHCIGSWGHQFKRVGLQGDPASAFEAKARQIASTDAFYLRPYIDVEIDPSTNILHAYVLVMNHDWYPRSPDFLPTAVIGPSPLGKGSAVVGVEHGGRYHAALRLKPEDAAELRRVGRDATGDRIFFKVVEGRLKPNGLPDIVLQIDRLEIGYKNQIIGITPSKDKDA</sequence>
<evidence type="ECO:0000313" key="3">
    <source>
        <dbReference type="Proteomes" id="UP001218208"/>
    </source>
</evidence>
<dbReference type="Proteomes" id="UP001218208">
    <property type="component" value="Unassembled WGS sequence"/>
</dbReference>
<accession>A0AAI9FX67</accession>
<dbReference type="EMBL" id="ABLOJW010000039">
    <property type="protein sequence ID" value="EKT4094945.1"/>
    <property type="molecule type" value="Genomic_DNA"/>
</dbReference>
<comment type="caution">
    <text evidence="2">The sequence shown here is derived from an EMBL/GenBank/DDBJ whole genome shotgun (WGS) entry which is preliminary data.</text>
</comment>
<reference evidence="2" key="1">
    <citation type="submission" date="2022-07" db="EMBL/GenBank/DDBJ databases">
        <authorList>
            <consortium name="DAFM: The Division of Animal and Food Microbiology"/>
        </authorList>
    </citation>
    <scope>NUCLEOTIDE SEQUENCE</scope>
    <source>
        <strain evidence="2">19MO01SH01-2</strain>
    </source>
</reference>
<feature type="signal peptide" evidence="1">
    <location>
        <begin position="1"/>
        <end position="21"/>
    </location>
</feature>
<gene>
    <name evidence="2" type="ORF">QEG23_004523</name>
</gene>
<name>A0AAI9FX67_STEMA</name>
<organism evidence="2 3">
    <name type="scientific">Stenotrophomonas maltophilia</name>
    <name type="common">Pseudomonas maltophilia</name>
    <name type="synonym">Xanthomonas maltophilia</name>
    <dbReference type="NCBI Taxonomy" id="40324"/>
    <lineage>
        <taxon>Bacteria</taxon>
        <taxon>Pseudomonadati</taxon>
        <taxon>Pseudomonadota</taxon>
        <taxon>Gammaproteobacteria</taxon>
        <taxon>Lysobacterales</taxon>
        <taxon>Lysobacteraceae</taxon>
        <taxon>Stenotrophomonas</taxon>
        <taxon>Stenotrophomonas maltophilia group</taxon>
    </lineage>
</organism>
<proteinExistence type="predicted"/>
<protein>
    <submittedName>
        <fullName evidence="2">Uncharacterized protein</fullName>
    </submittedName>
</protein>
<dbReference type="AlphaFoldDB" id="A0AAI9FX67"/>